<accession>A0A2G5UBN5</accession>
<keyword evidence="1" id="KW-1133">Transmembrane helix</keyword>
<proteinExistence type="predicted"/>
<feature type="transmembrane region" description="Helical" evidence="1">
    <location>
        <begin position="92"/>
        <end position="117"/>
    </location>
</feature>
<organism evidence="2 3">
    <name type="scientific">Caenorhabditis nigoni</name>
    <dbReference type="NCBI Taxonomy" id="1611254"/>
    <lineage>
        <taxon>Eukaryota</taxon>
        <taxon>Metazoa</taxon>
        <taxon>Ecdysozoa</taxon>
        <taxon>Nematoda</taxon>
        <taxon>Chromadorea</taxon>
        <taxon>Rhabditida</taxon>
        <taxon>Rhabditina</taxon>
        <taxon>Rhabditomorpha</taxon>
        <taxon>Rhabditoidea</taxon>
        <taxon>Rhabditidae</taxon>
        <taxon>Peloderinae</taxon>
        <taxon>Caenorhabditis</taxon>
    </lineage>
</organism>
<comment type="caution">
    <text evidence="2">The sequence shown here is derived from an EMBL/GenBank/DDBJ whole genome shotgun (WGS) entry which is preliminary data.</text>
</comment>
<name>A0A2G5UBN5_9PELO</name>
<keyword evidence="1" id="KW-0472">Membrane</keyword>
<protein>
    <submittedName>
        <fullName evidence="2">Uncharacterized protein</fullName>
    </submittedName>
</protein>
<keyword evidence="1" id="KW-0812">Transmembrane</keyword>
<evidence type="ECO:0000256" key="1">
    <source>
        <dbReference type="SAM" id="Phobius"/>
    </source>
</evidence>
<dbReference type="EMBL" id="PDUG01000004">
    <property type="protein sequence ID" value="PIC36676.1"/>
    <property type="molecule type" value="Genomic_DNA"/>
</dbReference>
<sequence length="147" mass="16195">MPIHSDVPLDLMDPIDGTPTPAPALATPKVYPLRMSRSCGIQTTLVIKGELIYEAGFMDVGQHAAQVFENISESSILERITKWVYEVTIEKIVGVGFISIFVVIVVKCCLFGTSVYVNPMETQSNESQSNEAALACRWECHELARCS</sequence>
<evidence type="ECO:0000313" key="3">
    <source>
        <dbReference type="Proteomes" id="UP000230233"/>
    </source>
</evidence>
<reference evidence="3" key="1">
    <citation type="submission" date="2017-10" db="EMBL/GenBank/DDBJ databases">
        <title>Rapid genome shrinkage in a self-fertile nematode reveals novel sperm competition proteins.</title>
        <authorList>
            <person name="Yin D."/>
            <person name="Schwarz E.M."/>
            <person name="Thomas C.G."/>
            <person name="Felde R.L."/>
            <person name="Korf I.F."/>
            <person name="Cutter A.D."/>
            <person name="Schartner C.M."/>
            <person name="Ralston E.J."/>
            <person name="Meyer B.J."/>
            <person name="Haag E.S."/>
        </authorList>
    </citation>
    <scope>NUCLEOTIDE SEQUENCE [LARGE SCALE GENOMIC DNA]</scope>
    <source>
        <strain evidence="3">JU1422</strain>
    </source>
</reference>
<dbReference type="Proteomes" id="UP000230233">
    <property type="component" value="Chromosome IV"/>
</dbReference>
<dbReference type="OrthoDB" id="10543890at2759"/>
<evidence type="ECO:0000313" key="2">
    <source>
        <dbReference type="EMBL" id="PIC36676.1"/>
    </source>
</evidence>
<keyword evidence="3" id="KW-1185">Reference proteome</keyword>
<gene>
    <name evidence="2" type="primary">Cnig_chr_IV.g15587</name>
    <name evidence="2" type="ORF">B9Z55_015587</name>
</gene>
<dbReference type="AlphaFoldDB" id="A0A2G5UBN5"/>